<gene>
    <name evidence="1" type="ORF">LTRI10_LOCUS42746</name>
</gene>
<keyword evidence="2" id="KW-1185">Reference proteome</keyword>
<reference evidence="1 2" key="1">
    <citation type="submission" date="2024-04" db="EMBL/GenBank/DDBJ databases">
        <authorList>
            <person name="Fracassetti M."/>
        </authorList>
    </citation>
    <scope>NUCLEOTIDE SEQUENCE [LARGE SCALE GENOMIC DNA]</scope>
</reference>
<organism evidence="1 2">
    <name type="scientific">Linum trigynum</name>
    <dbReference type="NCBI Taxonomy" id="586398"/>
    <lineage>
        <taxon>Eukaryota</taxon>
        <taxon>Viridiplantae</taxon>
        <taxon>Streptophyta</taxon>
        <taxon>Embryophyta</taxon>
        <taxon>Tracheophyta</taxon>
        <taxon>Spermatophyta</taxon>
        <taxon>Magnoliopsida</taxon>
        <taxon>eudicotyledons</taxon>
        <taxon>Gunneridae</taxon>
        <taxon>Pentapetalae</taxon>
        <taxon>rosids</taxon>
        <taxon>fabids</taxon>
        <taxon>Malpighiales</taxon>
        <taxon>Linaceae</taxon>
        <taxon>Linum</taxon>
    </lineage>
</organism>
<protein>
    <submittedName>
        <fullName evidence="1">Uncharacterized protein</fullName>
    </submittedName>
</protein>
<dbReference type="EMBL" id="OZ034820">
    <property type="protein sequence ID" value="CAL1402769.1"/>
    <property type="molecule type" value="Genomic_DNA"/>
</dbReference>
<dbReference type="Proteomes" id="UP001497516">
    <property type="component" value="Chromosome 7"/>
</dbReference>
<name>A0AAV2FWT9_9ROSI</name>
<accession>A0AAV2FWT9</accession>
<dbReference type="AlphaFoldDB" id="A0AAV2FWT9"/>
<proteinExistence type="predicted"/>
<evidence type="ECO:0000313" key="2">
    <source>
        <dbReference type="Proteomes" id="UP001497516"/>
    </source>
</evidence>
<sequence length="91" mass="9941">MRAPGSCLLTGACAIAEDDEDTTIYRFRSTATRFDENRAMTKGLDGNRAGEDDCCYLLVCVVSDSWVELVASDGDDEDTAGFDERSSDRQS</sequence>
<evidence type="ECO:0000313" key="1">
    <source>
        <dbReference type="EMBL" id="CAL1402769.1"/>
    </source>
</evidence>